<evidence type="ECO:0000313" key="4">
    <source>
        <dbReference type="Proteomes" id="UP000001190"/>
    </source>
</evidence>
<dbReference type="GO" id="GO:0035556">
    <property type="term" value="P:intracellular signal transduction"/>
    <property type="evidence" value="ECO:0007669"/>
    <property type="project" value="InterPro"/>
</dbReference>
<dbReference type="InterPro" id="IPR029787">
    <property type="entry name" value="Nucleotide_cyclase"/>
</dbReference>
<organism evidence="3 4">
    <name type="scientific">Mycobacterium marinum (strain ATCC BAA-535 / M)</name>
    <dbReference type="NCBI Taxonomy" id="216594"/>
    <lineage>
        <taxon>Bacteria</taxon>
        <taxon>Bacillati</taxon>
        <taxon>Actinomycetota</taxon>
        <taxon>Actinomycetes</taxon>
        <taxon>Mycobacteriales</taxon>
        <taxon>Mycobacteriaceae</taxon>
        <taxon>Mycobacterium</taxon>
        <taxon>Mycobacterium ulcerans group</taxon>
    </lineage>
</organism>
<dbReference type="STRING" id="216594.MMAR_1414"/>
<dbReference type="RefSeq" id="WP_012393277.1">
    <property type="nucleotide sequence ID" value="NC_010612.1"/>
</dbReference>
<dbReference type="HOGENOM" id="CLU_088913_0_0_11"/>
<dbReference type="eggNOG" id="COG2114">
    <property type="taxonomic scope" value="Bacteria"/>
</dbReference>
<dbReference type="InterPro" id="IPR007029">
    <property type="entry name" value="YHS_dom"/>
</dbReference>
<dbReference type="Proteomes" id="UP000001190">
    <property type="component" value="Chromosome"/>
</dbReference>
<feature type="domain" description="Guanylate cyclase" evidence="2">
    <location>
        <begin position="32"/>
        <end position="140"/>
    </location>
</feature>
<reference evidence="3 4" key="1">
    <citation type="journal article" date="2008" name="Genome Res.">
        <title>Insights from the complete genome sequence of Mycobacterium marinum on the evolution of Mycobacterium tuberculosis.</title>
        <authorList>
            <person name="Stinear T.P."/>
            <person name="Seemann T."/>
            <person name="Harrison P.F."/>
            <person name="Jenkin G.A."/>
            <person name="Davies J.K."/>
            <person name="Johnson P.D."/>
            <person name="Abdellah Z."/>
            <person name="Arrowsmith C."/>
            <person name="Chillingworth T."/>
            <person name="Churcher C."/>
            <person name="Clarke K."/>
            <person name="Cronin A."/>
            <person name="Davis P."/>
            <person name="Goodhead I."/>
            <person name="Holroyd N."/>
            <person name="Jagels K."/>
            <person name="Lord A."/>
            <person name="Moule S."/>
            <person name="Mungall K."/>
            <person name="Norbertczak H."/>
            <person name="Quail M.A."/>
            <person name="Rabbinowitsch E."/>
            <person name="Walker D."/>
            <person name="White B."/>
            <person name="Whitehead S."/>
            <person name="Small P.L."/>
            <person name="Brosch R."/>
            <person name="Ramakrishnan L."/>
            <person name="Fischbach M.A."/>
            <person name="Parkhill J."/>
            <person name="Cole S.T."/>
        </authorList>
    </citation>
    <scope>NUCLEOTIDE SEQUENCE [LARGE SCALE GENOMIC DNA]</scope>
    <source>
        <strain evidence="4">ATCC BAA-535 / M</strain>
    </source>
</reference>
<dbReference type="PANTHER" id="PTHR43081:SF1">
    <property type="entry name" value="ADENYLATE CYCLASE, TERMINAL-DIFFERENTIATION SPECIFIC"/>
    <property type="match status" value="1"/>
</dbReference>
<dbReference type="OrthoDB" id="54411at2"/>
<dbReference type="InterPro" id="IPR001054">
    <property type="entry name" value="A/G_cyclase"/>
</dbReference>
<evidence type="ECO:0000259" key="2">
    <source>
        <dbReference type="PROSITE" id="PS50125"/>
    </source>
</evidence>
<name>B2HFM9_MYCMM</name>
<dbReference type="GO" id="GO:0004016">
    <property type="term" value="F:adenylate cyclase activity"/>
    <property type="evidence" value="ECO:0007669"/>
    <property type="project" value="UniProtKB-ARBA"/>
</dbReference>
<dbReference type="GO" id="GO:0016491">
    <property type="term" value="F:oxidoreductase activity"/>
    <property type="evidence" value="ECO:0007669"/>
    <property type="project" value="InterPro"/>
</dbReference>
<sequence length="242" mass="25693">MNVSYPIRTSIIASSRYGRTHEVRTTAESGWTFGFVDLAGFTALTDAHGDQEAVTLVDRFETVVAESLTADDQLVKTIGDAVMLRFATPASAIAGARRIFARCTSGTGFPAPRAGLHHGPAVARGQDWFGATVNVAARVAAHSRGGQLLATRDVAETARRAGTRVAALGRVHLRNVVAPMELYDLDVGAQIGGPLIDPVCRMQVTSANAAGTLHHQGRKYSFCSAGCIAEFATHPDRYATDK</sequence>
<dbReference type="PROSITE" id="PS50125">
    <property type="entry name" value="GUANYLATE_CYCLASE_2"/>
    <property type="match status" value="1"/>
</dbReference>
<gene>
    <name evidence="3" type="primary">cyaA_1</name>
    <name evidence="3" type="ordered locus">MMAR_1414</name>
</gene>
<keyword evidence="4" id="KW-1185">Reference proteome</keyword>
<dbReference type="InterPro" id="IPR050697">
    <property type="entry name" value="Adenylyl/Guanylyl_Cyclase_3/4"/>
</dbReference>
<dbReference type="PANTHER" id="PTHR43081">
    <property type="entry name" value="ADENYLATE CYCLASE, TERMINAL-DIFFERENTIATION SPECIFIC-RELATED"/>
    <property type="match status" value="1"/>
</dbReference>
<evidence type="ECO:0000256" key="1">
    <source>
        <dbReference type="ARBA" id="ARBA00005381"/>
    </source>
</evidence>
<dbReference type="AlphaFoldDB" id="B2HFM9"/>
<evidence type="ECO:0000313" key="3">
    <source>
        <dbReference type="EMBL" id="ACC39874.1"/>
    </source>
</evidence>
<dbReference type="EMBL" id="CP000854">
    <property type="protein sequence ID" value="ACC39874.1"/>
    <property type="molecule type" value="Genomic_DNA"/>
</dbReference>
<dbReference type="InterPro" id="IPR012348">
    <property type="entry name" value="RNR-like"/>
</dbReference>
<dbReference type="GO" id="GO:0009190">
    <property type="term" value="P:cyclic nucleotide biosynthetic process"/>
    <property type="evidence" value="ECO:0007669"/>
    <property type="project" value="InterPro"/>
</dbReference>
<accession>B2HFM9</accession>
<dbReference type="SUPFAM" id="SSF55073">
    <property type="entry name" value="Nucleotide cyclase"/>
    <property type="match status" value="1"/>
</dbReference>
<proteinExistence type="inferred from homology"/>
<dbReference type="Pfam" id="PF04945">
    <property type="entry name" value="YHS"/>
    <property type="match status" value="1"/>
</dbReference>
<comment type="similarity">
    <text evidence="1">Belongs to the adenylyl cyclase class-3 family.</text>
</comment>
<dbReference type="KEGG" id="mmi:MMAR_1414"/>
<protein>
    <submittedName>
        <fullName evidence="3">Adenylate cyclase, CyaA_1</fullName>
    </submittedName>
</protein>
<dbReference type="Gene3D" id="1.10.620.20">
    <property type="entry name" value="Ribonucleotide Reductase, subunit A"/>
    <property type="match status" value="1"/>
</dbReference>
<dbReference type="CDD" id="cd07302">
    <property type="entry name" value="CHD"/>
    <property type="match status" value="1"/>
</dbReference>
<dbReference type="Gene3D" id="3.30.70.1230">
    <property type="entry name" value="Nucleotide cyclase"/>
    <property type="match status" value="1"/>
</dbReference>